<evidence type="ECO:0000256" key="5">
    <source>
        <dbReference type="ARBA" id="ARBA00022692"/>
    </source>
</evidence>
<keyword evidence="4" id="KW-0813">Transport</keyword>
<feature type="transmembrane region" description="Helical" evidence="14">
    <location>
        <begin position="442"/>
        <end position="464"/>
    </location>
</feature>
<dbReference type="Pfam" id="PF09531">
    <property type="entry name" value="Ndc1_Nup"/>
    <property type="match status" value="2"/>
</dbReference>
<evidence type="ECO:0000256" key="14">
    <source>
        <dbReference type="SAM" id="Phobius"/>
    </source>
</evidence>
<evidence type="ECO:0000256" key="8">
    <source>
        <dbReference type="ARBA" id="ARBA00022989"/>
    </source>
</evidence>
<keyword evidence="11 14" id="KW-0472">Membrane</keyword>
<sequence length="803" mass="90870">MRSSVTVSLSATLLCWLTQILSLTSPAKGLYVLTRLENNVLDTRPSNFFVSEGDRLPPPIDQKDEADPFETPEKRSASAMKPLPAHEHVCNTKILRNYQPTHGHEQDGSKVEIQQDAQRSFSATFVECENNERSECHGIDSMLFTSECVTLYEFRQAGVRPAGSSAPFALGLVKVMFANQFVSPARNFLEQASFSASKLGSPIGNSTEISPILRQRGNNPPNGAPRLDQNNDNPMSVSGRRLAAPVGLSTSTSSRSSRTVLCDWFYGIMHMRRNYAIAGSIFASSLIFTAFNLLLKLSIWSPLTSFTEAVFSFFTLTWIFQLLFYSVFVGFVCFVWSFLMLKVDGNNQLSKYQLSNWMFFFIVASMELLANVVLWCSCLSAVASPDSAASAYVFNLLIVLKISYDAVFSSTFRLTQPLIEVNVRSDILSMLELRSESMYREAAIGALLAFKRAVWIYVPLTVFFPLSLWNLVNVRLIFAFLIMAFRQLIGFFVAYRLNRILLTQNIEFTMPLTYALKEPSDEDKRNIVHGLHSDDLPVQVFAFWDLKKLSFGDSLRRLDIYSLSQPGGHPRNWNAVKDACLKAVNSVTKKIEEENNYLRIRDIQELAEHVILDSNAVKDGNIEVDRSAMMLPPELRLHMHRENIRLRREYAISGRRFNAIRKIPFVAKIEKLITSVVNYFAEKKKVVTDFEADQANCAIESLRALVQHSYDEDRYGVVQKDLDQVFSCFLGLLNSTESNIRIKHLKSANAPVPEQVRHFNAGVLKLEQTVTVAINRLATTFKDHIQVLHLSEQEKEVLKTLIQ</sequence>
<feature type="region of interest" description="Disordered" evidence="13">
    <location>
        <begin position="209"/>
        <end position="233"/>
    </location>
</feature>
<feature type="compositionally biased region" description="Basic and acidic residues" evidence="13">
    <location>
        <begin position="61"/>
        <end position="76"/>
    </location>
</feature>
<dbReference type="GO" id="GO:0006999">
    <property type="term" value="P:nuclear pore organization"/>
    <property type="evidence" value="ECO:0007669"/>
    <property type="project" value="TreeGrafter"/>
</dbReference>
<dbReference type="PANTHER" id="PTHR13269:SF6">
    <property type="entry name" value="NUCLEOPORIN NDC1"/>
    <property type="match status" value="1"/>
</dbReference>
<evidence type="ECO:0000256" key="7">
    <source>
        <dbReference type="ARBA" id="ARBA00022927"/>
    </source>
</evidence>
<evidence type="ECO:0000256" key="13">
    <source>
        <dbReference type="SAM" id="MobiDB-lite"/>
    </source>
</evidence>
<feature type="chain" id="PRO_5041413262" description="Nucleoporin NDC1" evidence="15">
    <location>
        <begin position="30"/>
        <end position="803"/>
    </location>
</feature>
<keyword evidence="8 14" id="KW-1133">Transmembrane helix</keyword>
<dbReference type="GO" id="GO:0070762">
    <property type="term" value="C:nuclear pore transmembrane ring"/>
    <property type="evidence" value="ECO:0007669"/>
    <property type="project" value="TreeGrafter"/>
</dbReference>
<evidence type="ECO:0000256" key="12">
    <source>
        <dbReference type="ARBA" id="ARBA00023242"/>
    </source>
</evidence>
<evidence type="ECO:0000256" key="1">
    <source>
        <dbReference type="ARBA" id="ARBA00004232"/>
    </source>
</evidence>
<keyword evidence="10" id="KW-0906">Nuclear pore complex</keyword>
<evidence type="ECO:0000256" key="15">
    <source>
        <dbReference type="SAM" id="SignalP"/>
    </source>
</evidence>
<feature type="transmembrane region" description="Helical" evidence="14">
    <location>
        <begin position="316"/>
        <end position="339"/>
    </location>
</feature>
<evidence type="ECO:0000256" key="3">
    <source>
        <dbReference type="ARBA" id="ARBA00005760"/>
    </source>
</evidence>
<keyword evidence="12" id="KW-0539">Nucleus</keyword>
<dbReference type="PANTHER" id="PTHR13269">
    <property type="entry name" value="NUCLEOPORIN NDC1"/>
    <property type="match status" value="1"/>
</dbReference>
<evidence type="ECO:0000256" key="11">
    <source>
        <dbReference type="ARBA" id="ARBA00023136"/>
    </source>
</evidence>
<dbReference type="EMBL" id="JAUCMV010000003">
    <property type="protein sequence ID" value="KAK0411795.1"/>
    <property type="molecule type" value="Genomic_DNA"/>
</dbReference>
<evidence type="ECO:0000256" key="2">
    <source>
        <dbReference type="ARBA" id="ARBA00004567"/>
    </source>
</evidence>
<keyword evidence="6" id="KW-0509">mRNA transport</keyword>
<evidence type="ECO:0000256" key="9">
    <source>
        <dbReference type="ARBA" id="ARBA00023010"/>
    </source>
</evidence>
<feature type="transmembrane region" description="Helical" evidence="14">
    <location>
        <begin position="476"/>
        <end position="495"/>
    </location>
</feature>
<evidence type="ECO:0000256" key="4">
    <source>
        <dbReference type="ARBA" id="ARBA00022448"/>
    </source>
</evidence>
<evidence type="ECO:0008006" key="18">
    <source>
        <dbReference type="Google" id="ProtNLM"/>
    </source>
</evidence>
<comment type="caution">
    <text evidence="16">The sequence shown here is derived from an EMBL/GenBank/DDBJ whole genome shotgun (WGS) entry which is preliminary data.</text>
</comment>
<feature type="transmembrane region" description="Helical" evidence="14">
    <location>
        <begin position="359"/>
        <end position="382"/>
    </location>
</feature>
<organism evidence="16 17">
    <name type="scientific">Steinernema hermaphroditum</name>
    <dbReference type="NCBI Taxonomy" id="289476"/>
    <lineage>
        <taxon>Eukaryota</taxon>
        <taxon>Metazoa</taxon>
        <taxon>Ecdysozoa</taxon>
        <taxon>Nematoda</taxon>
        <taxon>Chromadorea</taxon>
        <taxon>Rhabditida</taxon>
        <taxon>Tylenchina</taxon>
        <taxon>Panagrolaimomorpha</taxon>
        <taxon>Strongyloidoidea</taxon>
        <taxon>Steinernematidae</taxon>
        <taxon>Steinernema</taxon>
    </lineage>
</organism>
<evidence type="ECO:0000313" key="16">
    <source>
        <dbReference type="EMBL" id="KAK0411795.1"/>
    </source>
</evidence>
<evidence type="ECO:0000256" key="6">
    <source>
        <dbReference type="ARBA" id="ARBA00022816"/>
    </source>
</evidence>
<feature type="region of interest" description="Disordered" evidence="13">
    <location>
        <begin position="51"/>
        <end position="81"/>
    </location>
</feature>
<comment type="similarity">
    <text evidence="3">Belongs to the NDC1 family.</text>
</comment>
<dbReference type="GO" id="GO:0015031">
    <property type="term" value="P:protein transport"/>
    <property type="evidence" value="ECO:0007669"/>
    <property type="project" value="UniProtKB-KW"/>
</dbReference>
<proteinExistence type="inferred from homology"/>
<dbReference type="InterPro" id="IPR019049">
    <property type="entry name" value="Nucleoporin_prot_Ndc1/Nup"/>
</dbReference>
<dbReference type="Gene3D" id="2.10.90.10">
    <property type="entry name" value="Cystine-knot cytokines"/>
    <property type="match status" value="1"/>
</dbReference>
<protein>
    <recommendedName>
        <fullName evidence="18">Nucleoporin NDC1</fullName>
    </recommendedName>
</protein>
<keyword evidence="9" id="KW-0811">Translocation</keyword>
<dbReference type="SUPFAM" id="SSF57501">
    <property type="entry name" value="Cystine-knot cytokines"/>
    <property type="match status" value="1"/>
</dbReference>
<dbReference type="GO" id="GO:0051028">
    <property type="term" value="P:mRNA transport"/>
    <property type="evidence" value="ECO:0007669"/>
    <property type="project" value="UniProtKB-KW"/>
</dbReference>
<keyword evidence="17" id="KW-1185">Reference proteome</keyword>
<comment type="subcellular location">
    <subcellularLocation>
        <location evidence="1">Nucleus membrane</location>
        <topology evidence="1">Multi-pass membrane protein</topology>
    </subcellularLocation>
    <subcellularLocation>
        <location evidence="2">Nucleus</location>
        <location evidence="2">Nuclear pore complex</location>
    </subcellularLocation>
</comment>
<feature type="transmembrane region" description="Helical" evidence="14">
    <location>
        <begin position="275"/>
        <end position="295"/>
    </location>
</feature>
<dbReference type="AlphaFoldDB" id="A0AA39HUM0"/>
<keyword evidence="5 14" id="KW-0812">Transmembrane</keyword>
<evidence type="ECO:0000313" key="17">
    <source>
        <dbReference type="Proteomes" id="UP001175271"/>
    </source>
</evidence>
<accession>A0AA39HUM0</accession>
<dbReference type="InterPro" id="IPR029034">
    <property type="entry name" value="Cystine-knot_cytokine"/>
</dbReference>
<dbReference type="Proteomes" id="UP001175271">
    <property type="component" value="Unassembled WGS sequence"/>
</dbReference>
<evidence type="ECO:0000256" key="10">
    <source>
        <dbReference type="ARBA" id="ARBA00023132"/>
    </source>
</evidence>
<reference evidence="16" key="1">
    <citation type="submission" date="2023-06" db="EMBL/GenBank/DDBJ databases">
        <title>Genomic analysis of the entomopathogenic nematode Steinernema hermaphroditum.</title>
        <authorList>
            <person name="Schwarz E.M."/>
            <person name="Heppert J.K."/>
            <person name="Baniya A."/>
            <person name="Schwartz H.T."/>
            <person name="Tan C.-H."/>
            <person name="Antoshechkin I."/>
            <person name="Sternberg P.W."/>
            <person name="Goodrich-Blair H."/>
            <person name="Dillman A.R."/>
        </authorList>
    </citation>
    <scope>NUCLEOTIDE SEQUENCE</scope>
    <source>
        <strain evidence="16">PS9179</strain>
        <tissue evidence="16">Whole animal</tissue>
    </source>
</reference>
<dbReference type="GO" id="GO:0030674">
    <property type="term" value="F:protein-macromolecule adaptor activity"/>
    <property type="evidence" value="ECO:0007669"/>
    <property type="project" value="TreeGrafter"/>
</dbReference>
<keyword evidence="7" id="KW-0653">Protein transport</keyword>
<gene>
    <name evidence="16" type="ORF">QR680_005852</name>
</gene>
<feature type="signal peptide" evidence="15">
    <location>
        <begin position="1"/>
        <end position="29"/>
    </location>
</feature>
<keyword evidence="15" id="KW-0732">Signal</keyword>
<name>A0AA39HUM0_9BILA</name>
<dbReference type="GO" id="GO:0031965">
    <property type="term" value="C:nuclear membrane"/>
    <property type="evidence" value="ECO:0007669"/>
    <property type="project" value="UniProtKB-SubCell"/>
</dbReference>